<dbReference type="AlphaFoldDB" id="A0A0E0B2P9"/>
<dbReference type="HOGENOM" id="CLU_177309_0_0_1"/>
<protein>
    <submittedName>
        <fullName evidence="2">Uncharacterized protein</fullName>
    </submittedName>
</protein>
<sequence>MLGNTINPRCDIDVEPLPRGDGEGEGGGGGQWVGGAQLLRRRLAPTPDLEMEEQMDFFHDESSIHAAGDDQPNVKRGVVMECVRTQELKECRPVSLIST</sequence>
<feature type="compositionally biased region" description="Basic and acidic residues" evidence="1">
    <location>
        <begin position="10"/>
        <end position="22"/>
    </location>
</feature>
<evidence type="ECO:0000256" key="1">
    <source>
        <dbReference type="SAM" id="MobiDB-lite"/>
    </source>
</evidence>
<reference evidence="2" key="2">
    <citation type="submission" date="2018-05" db="EMBL/GenBank/DDBJ databases">
        <title>OgluRS3 (Oryza glumaepatula Reference Sequence Version 3).</title>
        <authorList>
            <person name="Zhang J."/>
            <person name="Kudrna D."/>
            <person name="Lee S."/>
            <person name="Talag J."/>
            <person name="Welchert J."/>
            <person name="Wing R.A."/>
        </authorList>
    </citation>
    <scope>NUCLEOTIDE SEQUENCE [LARGE SCALE GENOMIC DNA]</scope>
</reference>
<keyword evidence="3" id="KW-1185">Reference proteome</keyword>
<organism evidence="2">
    <name type="scientific">Oryza glumipatula</name>
    <dbReference type="NCBI Taxonomy" id="40148"/>
    <lineage>
        <taxon>Eukaryota</taxon>
        <taxon>Viridiplantae</taxon>
        <taxon>Streptophyta</taxon>
        <taxon>Embryophyta</taxon>
        <taxon>Tracheophyta</taxon>
        <taxon>Spermatophyta</taxon>
        <taxon>Magnoliopsida</taxon>
        <taxon>Liliopsida</taxon>
        <taxon>Poales</taxon>
        <taxon>Poaceae</taxon>
        <taxon>BOP clade</taxon>
        <taxon>Oryzoideae</taxon>
        <taxon>Oryzeae</taxon>
        <taxon>Oryzinae</taxon>
        <taxon>Oryza</taxon>
    </lineage>
</organism>
<dbReference type="Proteomes" id="UP000026961">
    <property type="component" value="Chromosome 9"/>
</dbReference>
<feature type="region of interest" description="Disordered" evidence="1">
    <location>
        <begin position="1"/>
        <end position="34"/>
    </location>
</feature>
<name>A0A0E0B2P9_9ORYZ</name>
<accession>A0A0E0B2P9</accession>
<reference evidence="2" key="1">
    <citation type="submission" date="2015-04" db="UniProtKB">
        <authorList>
            <consortium name="EnsemblPlants"/>
        </authorList>
    </citation>
    <scope>IDENTIFICATION</scope>
</reference>
<dbReference type="Gramene" id="OGLUM09G09870.2">
    <property type="protein sequence ID" value="OGLUM09G09870.2"/>
    <property type="gene ID" value="OGLUM09G09870"/>
</dbReference>
<evidence type="ECO:0000313" key="3">
    <source>
        <dbReference type="Proteomes" id="UP000026961"/>
    </source>
</evidence>
<proteinExistence type="predicted"/>
<dbReference type="EnsemblPlants" id="OGLUM09G09870.2">
    <property type="protein sequence ID" value="OGLUM09G09870.2"/>
    <property type="gene ID" value="OGLUM09G09870"/>
</dbReference>
<evidence type="ECO:0000313" key="2">
    <source>
        <dbReference type="EnsemblPlants" id="OGLUM09G09870.2"/>
    </source>
</evidence>